<dbReference type="InterPro" id="IPR040911">
    <property type="entry name" value="Exostosin_GT47"/>
</dbReference>
<evidence type="ECO:0000256" key="1">
    <source>
        <dbReference type="ARBA" id="ARBA00010271"/>
    </source>
</evidence>
<dbReference type="GO" id="GO:0016757">
    <property type="term" value="F:glycosyltransferase activity"/>
    <property type="evidence" value="ECO:0007669"/>
    <property type="project" value="InterPro"/>
</dbReference>
<feature type="transmembrane region" description="Helical" evidence="2">
    <location>
        <begin position="12"/>
        <end position="28"/>
    </location>
</feature>
<evidence type="ECO:0000313" key="5">
    <source>
        <dbReference type="Proteomes" id="UP001230188"/>
    </source>
</evidence>
<dbReference type="PANTHER" id="PTHR11062">
    <property type="entry name" value="EXOSTOSIN HEPARAN SULFATE GLYCOSYLTRANSFERASE -RELATED"/>
    <property type="match status" value="1"/>
</dbReference>
<evidence type="ECO:0000259" key="3">
    <source>
        <dbReference type="Pfam" id="PF03016"/>
    </source>
</evidence>
<accession>A0AAD7UCF6</accession>
<dbReference type="PANTHER" id="PTHR11062:SF281">
    <property type="entry name" value="EXOSTOSIN-LIKE 2"/>
    <property type="match status" value="1"/>
</dbReference>
<sequence>MGRKKGWGHRRGWVWCVVVVVLVLTWLWRRQEEDFEEEGLWASAGAEAAFWSAERRSSRACPKVFVYELDPELGDWDRRSTFGQTSVPGVYATEGIDENANLLEVVLTRLASSERCSTRDASEAELFLVPVFPRAKHWSEWVERCEAMQREGLLQKLYALPHLREETARRHFFVLPRVGYAPKCVGWWTSPMPPLVRQFARVAVGGYEEFEGDFQRAKTLGKLTASERSRPRALVPRLVSAPYVASVRWAAARREAPPWTNTGPPRRFLFSYSGTPHGADKAVELRRALSALCEGNANLCAPSGAADTADGRLRSTLAKRNATFCLEPPGLTPGRASIVADLLFGCVPVLFAPEQDRLWPLHWGDWVRDSRLYVSADVLLENPNSLLETLAAVPEDAVARMRRAIADRAKAMQYATDDMPGDALEVLLRGLADSAASSGTSSRFRRR</sequence>
<dbReference type="InterPro" id="IPR004263">
    <property type="entry name" value="Exostosin"/>
</dbReference>
<evidence type="ECO:0000313" key="4">
    <source>
        <dbReference type="EMBL" id="KAJ8601869.1"/>
    </source>
</evidence>
<gene>
    <name evidence="4" type="ORF">CTAYLR_002684</name>
</gene>
<evidence type="ECO:0000256" key="2">
    <source>
        <dbReference type="SAM" id="Phobius"/>
    </source>
</evidence>
<feature type="domain" description="Exostosin GT47" evidence="3">
    <location>
        <begin position="63"/>
        <end position="354"/>
    </location>
</feature>
<keyword evidence="2" id="KW-1133">Transmembrane helix</keyword>
<dbReference type="Proteomes" id="UP001230188">
    <property type="component" value="Unassembled WGS sequence"/>
</dbReference>
<organism evidence="4 5">
    <name type="scientific">Chrysophaeum taylorii</name>
    <dbReference type="NCBI Taxonomy" id="2483200"/>
    <lineage>
        <taxon>Eukaryota</taxon>
        <taxon>Sar</taxon>
        <taxon>Stramenopiles</taxon>
        <taxon>Ochrophyta</taxon>
        <taxon>Pelagophyceae</taxon>
        <taxon>Pelagomonadales</taxon>
        <taxon>Pelagomonadaceae</taxon>
        <taxon>Chrysophaeum</taxon>
    </lineage>
</organism>
<reference evidence="4" key="1">
    <citation type="submission" date="2023-01" db="EMBL/GenBank/DDBJ databases">
        <title>Metagenome sequencing of chrysophaentin producing Chrysophaeum taylorii.</title>
        <authorList>
            <person name="Davison J."/>
            <person name="Bewley C."/>
        </authorList>
    </citation>
    <scope>NUCLEOTIDE SEQUENCE</scope>
    <source>
        <strain evidence="4">NIES-1699</strain>
    </source>
</reference>
<keyword evidence="5" id="KW-1185">Reference proteome</keyword>
<comment type="caution">
    <text evidence="4">The sequence shown here is derived from an EMBL/GenBank/DDBJ whole genome shotgun (WGS) entry which is preliminary data.</text>
</comment>
<dbReference type="EMBL" id="JAQMWT010000398">
    <property type="protein sequence ID" value="KAJ8601869.1"/>
    <property type="molecule type" value="Genomic_DNA"/>
</dbReference>
<keyword evidence="2" id="KW-0472">Membrane</keyword>
<keyword evidence="2" id="KW-0812">Transmembrane</keyword>
<dbReference type="Pfam" id="PF03016">
    <property type="entry name" value="Exostosin_GT47"/>
    <property type="match status" value="1"/>
</dbReference>
<protein>
    <recommendedName>
        <fullName evidence="3">Exostosin GT47 domain-containing protein</fullName>
    </recommendedName>
</protein>
<comment type="similarity">
    <text evidence="1">Belongs to the glycosyltransferase 47 family.</text>
</comment>
<proteinExistence type="inferred from homology"/>
<dbReference type="AlphaFoldDB" id="A0AAD7UCF6"/>
<name>A0AAD7UCF6_9STRA</name>